<feature type="chain" id="PRO_5026069595" description="VCBS repeat-containing protein" evidence="1">
    <location>
        <begin position="30"/>
        <end position="162"/>
    </location>
</feature>
<evidence type="ECO:0000313" key="2">
    <source>
        <dbReference type="EMBL" id="NGM49505.1"/>
    </source>
</evidence>
<dbReference type="AlphaFoldDB" id="A0A6G4QW88"/>
<evidence type="ECO:0000256" key="1">
    <source>
        <dbReference type="SAM" id="SignalP"/>
    </source>
</evidence>
<dbReference type="RefSeq" id="WP_165257456.1">
    <property type="nucleotide sequence ID" value="NZ_JAAKGT010000002.1"/>
</dbReference>
<keyword evidence="1" id="KW-0732">Signal</keyword>
<dbReference type="EMBL" id="JAAKGT010000002">
    <property type="protein sequence ID" value="NGM49505.1"/>
    <property type="molecule type" value="Genomic_DNA"/>
</dbReference>
<protein>
    <recommendedName>
        <fullName evidence="3">VCBS repeat-containing protein</fullName>
    </recommendedName>
</protein>
<sequence length="162" mass="17486">MRRIKKAAALLAIATLAGATLADATSATAAPPATSDELPQAGQAPDLLAPNGLRGGRVDLNEIRLVFAGGYGGDWIRRADMKLVRTIAGVNFYKVRGRLYVDRDGDRVIDAGAVYVPKTGLVLADWNCDGRGDQMLFDMRPRPEGSWGDLLKRIRAEAYSSR</sequence>
<accession>A0A6G4QW88</accession>
<proteinExistence type="predicted"/>
<comment type="caution">
    <text evidence="2">The sequence shown here is derived from an EMBL/GenBank/DDBJ whole genome shotgun (WGS) entry which is preliminary data.</text>
</comment>
<organism evidence="2">
    <name type="scientific">Caulobacter sp. 602-2</name>
    <dbReference type="NCBI Taxonomy" id="2710887"/>
    <lineage>
        <taxon>Bacteria</taxon>
        <taxon>Pseudomonadati</taxon>
        <taxon>Pseudomonadota</taxon>
        <taxon>Alphaproteobacteria</taxon>
        <taxon>Caulobacterales</taxon>
        <taxon>Caulobacteraceae</taxon>
        <taxon>Caulobacter</taxon>
    </lineage>
</organism>
<evidence type="ECO:0008006" key="3">
    <source>
        <dbReference type="Google" id="ProtNLM"/>
    </source>
</evidence>
<gene>
    <name evidence="2" type="ORF">G5B46_07795</name>
</gene>
<feature type="signal peptide" evidence="1">
    <location>
        <begin position="1"/>
        <end position="29"/>
    </location>
</feature>
<name>A0A6G4QW88_9CAUL</name>
<reference evidence="2" key="1">
    <citation type="submission" date="2020-02" db="EMBL/GenBank/DDBJ databases">
        <authorList>
            <person name="Gao J."/>
            <person name="Sun J."/>
        </authorList>
    </citation>
    <scope>NUCLEOTIDE SEQUENCE</scope>
    <source>
        <strain evidence="2">602-2</strain>
    </source>
</reference>